<evidence type="ECO:0000313" key="3">
    <source>
        <dbReference type="Proteomes" id="UP001589834"/>
    </source>
</evidence>
<reference evidence="2 3" key="1">
    <citation type="submission" date="2024-09" db="EMBL/GenBank/DDBJ databases">
        <authorList>
            <person name="Sun Q."/>
            <person name="Mori K."/>
        </authorList>
    </citation>
    <scope>NUCLEOTIDE SEQUENCE [LARGE SCALE GENOMIC DNA]</scope>
    <source>
        <strain evidence="2 3">NCAIM B.02336</strain>
    </source>
</reference>
<evidence type="ECO:0000313" key="2">
    <source>
        <dbReference type="EMBL" id="MFC0593190.1"/>
    </source>
</evidence>
<keyword evidence="3" id="KW-1185">Reference proteome</keyword>
<organism evidence="2 3">
    <name type="scientific">Ottowia pentelensis</name>
    <dbReference type="NCBI Taxonomy" id="511108"/>
    <lineage>
        <taxon>Bacteria</taxon>
        <taxon>Pseudomonadati</taxon>
        <taxon>Pseudomonadota</taxon>
        <taxon>Betaproteobacteria</taxon>
        <taxon>Burkholderiales</taxon>
        <taxon>Comamonadaceae</taxon>
        <taxon>Ottowia</taxon>
    </lineage>
</organism>
<feature type="transmembrane region" description="Helical" evidence="1">
    <location>
        <begin position="83"/>
        <end position="102"/>
    </location>
</feature>
<feature type="transmembrane region" description="Helical" evidence="1">
    <location>
        <begin position="108"/>
        <end position="126"/>
    </location>
</feature>
<evidence type="ECO:0000256" key="1">
    <source>
        <dbReference type="SAM" id="Phobius"/>
    </source>
</evidence>
<gene>
    <name evidence="2" type="ORF">ACFFGG_11530</name>
</gene>
<protein>
    <submittedName>
        <fullName evidence="2">Uncharacterized protein</fullName>
    </submittedName>
</protein>
<dbReference type="EMBL" id="JBHLTN010000021">
    <property type="protein sequence ID" value="MFC0593190.1"/>
    <property type="molecule type" value="Genomic_DNA"/>
</dbReference>
<dbReference type="Proteomes" id="UP001589834">
    <property type="component" value="Unassembled WGS sequence"/>
</dbReference>
<comment type="caution">
    <text evidence="2">The sequence shown here is derived from an EMBL/GenBank/DDBJ whole genome shotgun (WGS) entry which is preliminary data.</text>
</comment>
<keyword evidence="1" id="KW-0472">Membrane</keyword>
<dbReference type="RefSeq" id="WP_377483203.1">
    <property type="nucleotide sequence ID" value="NZ_JBHLTN010000021.1"/>
</dbReference>
<keyword evidence="1" id="KW-0812">Transmembrane</keyword>
<feature type="transmembrane region" description="Helical" evidence="1">
    <location>
        <begin position="34"/>
        <end position="62"/>
    </location>
</feature>
<keyword evidence="1" id="KW-1133">Transmembrane helix</keyword>
<sequence length="139" mass="14228">MRPLLAPLLAALLAVAAGAWQGWPPALGDAAAVLAFAGALAAVATTMLGFILAALAVVASVAHTPLMQRMRQTGHYGDLLHTMFYAGAAFLAIDVGAFALLFGAAASHGVMLLMLGLHAAALVLLVDTGRKFRLVLVNL</sequence>
<accession>A0ABV6PTM3</accession>
<proteinExistence type="predicted"/>
<name>A0ABV6PTM3_9BURK</name>